<evidence type="ECO:0000313" key="11">
    <source>
        <dbReference type="Proteomes" id="UP000264071"/>
    </source>
</evidence>
<proteinExistence type="predicted"/>
<evidence type="ECO:0000259" key="9">
    <source>
        <dbReference type="PROSITE" id="PS50850"/>
    </source>
</evidence>
<sequence length="541" mass="57746">MSTSVASPSALADSPSARGTSGAARAVADDPYKNKYLIAIAVTLAAVLELVDTSIVNVAIPHMMGTLGATLDEIAWVSTSYIIANVIVIPMSSWLSGFFGRQRYLTGSIFIFVIASFFCGAATSLWGLVFWRVLQGLGGGALLSTAQTTLFEAFPPHERGIGQAIFGVGVMVGPTIGPTLGGFIVDAYAWPWIFYINVPLGLIAALMVWTYVKDAAHQVRTRTIDGTGILLLTLAVGSLQWMLERGERYDWFESRFVLTLAIVSGVSAILLVWRELTIEEPVIDFRVLKSRQLAPGVVFASFMGVALFGSVFVLPVFLQSLHGYSAQQTGLVILPGAIASAFTMAIMGRFGGKIDARILVTIGAFLFLASMTKMSQLTLDAGQDDMFWPLILRGVGLGCLFVPLTGASMAGIPMERLGQATGMFNLMRQLGGSLGIAIMATMLSRLTKTEKAVLTEHVGAYDPATLERLNGLTHGLMGRGIDAATAKQQALMLLDGQITAQASVMAFSRIYLISGLLLVSALPLLLIWKTGRAVPVKADGH</sequence>
<evidence type="ECO:0000256" key="7">
    <source>
        <dbReference type="SAM" id="MobiDB-lite"/>
    </source>
</evidence>
<dbReference type="Gene3D" id="1.20.1250.20">
    <property type="entry name" value="MFS general substrate transporter like domains"/>
    <property type="match status" value="1"/>
</dbReference>
<feature type="transmembrane region" description="Helical" evidence="8">
    <location>
        <begin position="426"/>
        <end position="444"/>
    </location>
</feature>
<feature type="transmembrane region" description="Helical" evidence="8">
    <location>
        <begin position="330"/>
        <end position="347"/>
    </location>
</feature>
<dbReference type="Proteomes" id="UP000264071">
    <property type="component" value="Unassembled WGS sequence"/>
</dbReference>
<feature type="transmembrane region" description="Helical" evidence="8">
    <location>
        <begin position="80"/>
        <end position="99"/>
    </location>
</feature>
<keyword evidence="3" id="KW-1003">Cell membrane</keyword>
<keyword evidence="2" id="KW-0813">Transport</keyword>
<dbReference type="NCBIfam" id="TIGR00711">
    <property type="entry name" value="efflux_EmrB"/>
    <property type="match status" value="1"/>
</dbReference>
<keyword evidence="5 8" id="KW-1133">Transmembrane helix</keyword>
<dbReference type="CDD" id="cd17503">
    <property type="entry name" value="MFS_LmrB_MDR_like"/>
    <property type="match status" value="1"/>
</dbReference>
<keyword evidence="4 8" id="KW-0812">Transmembrane</keyword>
<feature type="transmembrane region" description="Helical" evidence="8">
    <location>
        <begin position="192"/>
        <end position="212"/>
    </location>
</feature>
<feature type="transmembrane region" description="Helical" evidence="8">
    <location>
        <begin position="391"/>
        <end position="414"/>
    </location>
</feature>
<feature type="domain" description="Major facilitator superfamily (MFS) profile" evidence="9">
    <location>
        <begin position="38"/>
        <end position="532"/>
    </location>
</feature>
<dbReference type="Gene3D" id="1.20.1720.10">
    <property type="entry name" value="Multidrug resistance protein D"/>
    <property type="match status" value="1"/>
</dbReference>
<dbReference type="InterPro" id="IPR004638">
    <property type="entry name" value="EmrB-like"/>
</dbReference>
<feature type="transmembrane region" description="Helical" evidence="8">
    <location>
        <begin position="111"/>
        <end position="134"/>
    </location>
</feature>
<feature type="transmembrane region" description="Helical" evidence="8">
    <location>
        <begin position="510"/>
        <end position="528"/>
    </location>
</feature>
<evidence type="ECO:0000256" key="4">
    <source>
        <dbReference type="ARBA" id="ARBA00022692"/>
    </source>
</evidence>
<evidence type="ECO:0000256" key="1">
    <source>
        <dbReference type="ARBA" id="ARBA00004651"/>
    </source>
</evidence>
<evidence type="ECO:0000256" key="5">
    <source>
        <dbReference type="ARBA" id="ARBA00022989"/>
    </source>
</evidence>
<evidence type="ECO:0000313" key="10">
    <source>
        <dbReference type="EMBL" id="HCT58603.1"/>
    </source>
</evidence>
<comment type="subcellular location">
    <subcellularLocation>
        <location evidence="1">Cell membrane</location>
        <topology evidence="1">Multi-pass membrane protein</topology>
    </subcellularLocation>
</comment>
<organism evidence="10 11">
    <name type="scientific">Gemmatimonas aurantiaca</name>
    <dbReference type="NCBI Taxonomy" id="173480"/>
    <lineage>
        <taxon>Bacteria</taxon>
        <taxon>Pseudomonadati</taxon>
        <taxon>Gemmatimonadota</taxon>
        <taxon>Gemmatimonadia</taxon>
        <taxon>Gemmatimonadales</taxon>
        <taxon>Gemmatimonadaceae</taxon>
        <taxon>Gemmatimonas</taxon>
    </lineage>
</organism>
<comment type="caution">
    <text evidence="10">The sequence shown here is derived from an EMBL/GenBank/DDBJ whole genome shotgun (WGS) entry which is preliminary data.</text>
</comment>
<evidence type="ECO:0000256" key="8">
    <source>
        <dbReference type="SAM" id="Phobius"/>
    </source>
</evidence>
<reference evidence="10 11" key="1">
    <citation type="journal article" date="2018" name="Nat. Biotechnol.">
        <title>A standardized bacterial taxonomy based on genome phylogeny substantially revises the tree of life.</title>
        <authorList>
            <person name="Parks D.H."/>
            <person name="Chuvochina M."/>
            <person name="Waite D.W."/>
            <person name="Rinke C."/>
            <person name="Skarshewski A."/>
            <person name="Chaumeil P.A."/>
            <person name="Hugenholtz P."/>
        </authorList>
    </citation>
    <scope>NUCLEOTIDE SEQUENCE [LARGE SCALE GENOMIC DNA]</scope>
    <source>
        <strain evidence="10">UBA8844</strain>
    </source>
</reference>
<feature type="compositionally biased region" description="Low complexity" evidence="7">
    <location>
        <begin position="1"/>
        <end position="17"/>
    </location>
</feature>
<dbReference type="SUPFAM" id="SSF103473">
    <property type="entry name" value="MFS general substrate transporter"/>
    <property type="match status" value="1"/>
</dbReference>
<dbReference type="Pfam" id="PF07690">
    <property type="entry name" value="MFS_1"/>
    <property type="match status" value="1"/>
</dbReference>
<dbReference type="PROSITE" id="PS50850">
    <property type="entry name" value="MFS"/>
    <property type="match status" value="1"/>
</dbReference>
<dbReference type="EMBL" id="DPIY01000011">
    <property type="protein sequence ID" value="HCT58603.1"/>
    <property type="molecule type" value="Genomic_DNA"/>
</dbReference>
<dbReference type="InterPro" id="IPR011701">
    <property type="entry name" value="MFS"/>
</dbReference>
<dbReference type="PANTHER" id="PTHR23501:SF174">
    <property type="entry name" value="MULTIDRUG EXPORT PROTEIN EMRB-RELATED"/>
    <property type="match status" value="1"/>
</dbReference>
<dbReference type="PANTHER" id="PTHR23501">
    <property type="entry name" value="MAJOR FACILITATOR SUPERFAMILY"/>
    <property type="match status" value="1"/>
</dbReference>
<evidence type="ECO:0000256" key="2">
    <source>
        <dbReference type="ARBA" id="ARBA00022448"/>
    </source>
</evidence>
<dbReference type="InterPro" id="IPR036259">
    <property type="entry name" value="MFS_trans_sf"/>
</dbReference>
<feature type="transmembrane region" description="Helical" evidence="8">
    <location>
        <begin position="36"/>
        <end position="60"/>
    </location>
</feature>
<protein>
    <submittedName>
        <fullName evidence="10">MFS transporter</fullName>
    </submittedName>
</protein>
<keyword evidence="6 8" id="KW-0472">Membrane</keyword>
<dbReference type="GO" id="GO:0005886">
    <property type="term" value="C:plasma membrane"/>
    <property type="evidence" value="ECO:0007669"/>
    <property type="project" value="UniProtKB-SubCell"/>
</dbReference>
<feature type="transmembrane region" description="Helical" evidence="8">
    <location>
        <begin position="293"/>
        <end position="318"/>
    </location>
</feature>
<evidence type="ECO:0000256" key="6">
    <source>
        <dbReference type="ARBA" id="ARBA00023136"/>
    </source>
</evidence>
<dbReference type="PRINTS" id="PR01036">
    <property type="entry name" value="TCRTETB"/>
</dbReference>
<feature type="transmembrane region" description="Helical" evidence="8">
    <location>
        <begin position="255"/>
        <end position="273"/>
    </location>
</feature>
<evidence type="ECO:0000256" key="3">
    <source>
        <dbReference type="ARBA" id="ARBA00022475"/>
    </source>
</evidence>
<name>A0A3D4VBW3_9BACT</name>
<dbReference type="GO" id="GO:0022857">
    <property type="term" value="F:transmembrane transporter activity"/>
    <property type="evidence" value="ECO:0007669"/>
    <property type="project" value="InterPro"/>
</dbReference>
<gene>
    <name evidence="10" type="ORF">DGD08_15470</name>
</gene>
<dbReference type="AlphaFoldDB" id="A0A3D4VBW3"/>
<dbReference type="InterPro" id="IPR020846">
    <property type="entry name" value="MFS_dom"/>
</dbReference>
<accession>A0A3D4VBW3</accession>
<feature type="transmembrane region" description="Helical" evidence="8">
    <location>
        <begin position="354"/>
        <end position="371"/>
    </location>
</feature>
<feature type="region of interest" description="Disordered" evidence="7">
    <location>
        <begin position="1"/>
        <end position="22"/>
    </location>
</feature>